<dbReference type="AlphaFoldDB" id="A0A7V6A408"/>
<gene>
    <name evidence="1" type="ORF">ENV52_08980</name>
</gene>
<protein>
    <submittedName>
        <fullName evidence="1">Uncharacterized protein</fullName>
    </submittedName>
</protein>
<reference evidence="1" key="1">
    <citation type="journal article" date="2020" name="mSystems">
        <title>Genome- and Community-Level Interaction Insights into Carbon Utilization and Element Cycling Functions of Hydrothermarchaeota in Hydrothermal Sediment.</title>
        <authorList>
            <person name="Zhou Z."/>
            <person name="Liu Y."/>
            <person name="Xu W."/>
            <person name="Pan J."/>
            <person name="Luo Z.H."/>
            <person name="Li M."/>
        </authorList>
    </citation>
    <scope>NUCLEOTIDE SEQUENCE [LARGE SCALE GENOMIC DNA]</scope>
    <source>
        <strain evidence="1">SpSt-767</strain>
    </source>
</reference>
<organism evidence="1">
    <name type="scientific">Desulfobacca acetoxidans</name>
    <dbReference type="NCBI Taxonomy" id="60893"/>
    <lineage>
        <taxon>Bacteria</taxon>
        <taxon>Pseudomonadati</taxon>
        <taxon>Thermodesulfobacteriota</taxon>
        <taxon>Desulfobaccia</taxon>
        <taxon>Desulfobaccales</taxon>
        <taxon>Desulfobaccaceae</taxon>
        <taxon>Desulfobacca</taxon>
    </lineage>
</organism>
<name>A0A7V6A408_9BACT</name>
<evidence type="ECO:0000313" key="1">
    <source>
        <dbReference type="EMBL" id="HHS29817.1"/>
    </source>
</evidence>
<dbReference type="EMBL" id="DTGR01000142">
    <property type="protein sequence ID" value="HHS29817.1"/>
    <property type="molecule type" value="Genomic_DNA"/>
</dbReference>
<proteinExistence type="predicted"/>
<accession>A0A7V6A408</accession>
<comment type="caution">
    <text evidence="1">The sequence shown here is derived from an EMBL/GenBank/DDBJ whole genome shotgun (WGS) entry which is preliminary data.</text>
</comment>
<sequence length="217" mass="24812">MIKQLQELWGRLRRNRGRLKATVQVDFFRNKAAHASLSWQDHLKNEHDTVSLAIFLYARILFELAELNETRVANELMAFLSQVVEVILSDEGAPNRPRLPLGELTLQTEAPMEPPNRSYRAEFFEQQDGQYRMDFTGSLGKEGVYLPATYVVFLQECINTLDDESLRRLAKSLARLHDYYKFRKDFWDGTALAAGPVFALSSAKVDPEEVGPEEVSS</sequence>